<keyword evidence="8" id="KW-0238">DNA-binding</keyword>
<dbReference type="SUPFAM" id="SSF158702">
    <property type="entry name" value="Sec63 N-terminal domain-like"/>
    <property type="match status" value="1"/>
</dbReference>
<keyword evidence="3 8" id="KW-0378">Hydrolase</keyword>
<keyword evidence="5 8" id="KW-0067">ATP-binding</keyword>
<dbReference type="SMART" id="SM00278">
    <property type="entry name" value="HhH1"/>
    <property type="match status" value="2"/>
</dbReference>
<dbReference type="EC" id="5.6.2.4" evidence="8"/>
<dbReference type="PROSITE" id="PS51194">
    <property type="entry name" value="HELICASE_CTER"/>
    <property type="match status" value="1"/>
</dbReference>
<sequence length="691" mass="78672">MAQIDTKTEEIMKKAYPFIKEYNPAQQAVINSGYLECDENYIISIPTASGKTVLGVLAALKVLQQGGKIIYAVPLISLQNEKYKEFKVFEQFGYKVGKTPRNSDIAVMVFESFDIATRQANIINDVDLVIIDEFHMIGDYSRGPTIECAITRMRENNPSTRLIALSATLKNMDELANWLDATVVTHDFRPVPLNKEVLCTEEFQTKDKNNIVFKILNDSLNDSSQMLTFVSTRRFTESLAKKMADKISKKLPDDKKETFNIIAEKILDVQRKRNNQPTEVCYMLADCVRNGVAFHHAGLFDRQKEIIEDEFKNGNLLMITATPSLMYGVNLPSKNVVIRDYNRWTDQGQMPIPVFDFEQMAGRAGRPGYDTEGNAYLIAKSLDEAYNLDEFYLHGDIEQTTSKLIDNNDAVLKQIITQVSSGFANNLEDLIGFFNKTFYAYQIQNSYNDMGFNFNDETIKYEISTAIEYLIENGIIRLTPSGFQTTPFGILISRNNYSVKIAIRLKDYIKHMGDEFNAGSVIYEISSTKAVPKINTKYRANKDNIREVLGRNNVFIAQVSNNEATAASLIEWINERRENEIENYLKVYAASTRRSSYEASNLVKFMRDICDVLGFYTYTNDLDILSARLYYGVKKELIPLVMGVKRLGRQRARSLVDVFGDDLSHVSHDELTKVDGIGDKIATKIVEFYKQ</sequence>
<evidence type="ECO:0000259" key="9">
    <source>
        <dbReference type="PROSITE" id="PS51192"/>
    </source>
</evidence>
<evidence type="ECO:0000256" key="3">
    <source>
        <dbReference type="ARBA" id="ARBA00022801"/>
    </source>
</evidence>
<dbReference type="CDD" id="cd18795">
    <property type="entry name" value="SF2_C_Ski2"/>
    <property type="match status" value="1"/>
</dbReference>
<dbReference type="PANTHER" id="PTHR47961:SF10">
    <property type="entry name" value="ATP-DEPENDENT DNA HELICASE HEL308"/>
    <property type="match status" value="1"/>
</dbReference>
<dbReference type="SUPFAM" id="SSF46785">
    <property type="entry name" value="Winged helix' DNA-binding domain"/>
    <property type="match status" value="1"/>
</dbReference>
<feature type="binding site" evidence="8">
    <location>
        <position position="26"/>
    </location>
    <ligand>
        <name>ATP</name>
        <dbReference type="ChEBI" id="CHEBI:30616"/>
    </ligand>
</feature>
<comment type="caution">
    <text evidence="11">The sequence shown here is derived from an EMBL/GenBank/DDBJ whole genome shotgun (WGS) entry which is preliminary data.</text>
</comment>
<keyword evidence="6 8" id="KW-0234">DNA repair</keyword>
<evidence type="ECO:0000256" key="7">
    <source>
        <dbReference type="ARBA" id="ARBA00023235"/>
    </source>
</evidence>
<dbReference type="InterPro" id="IPR003583">
    <property type="entry name" value="Hlx-hairpin-Hlx_DNA-bd_motif"/>
</dbReference>
<name>A0A2V2BPE1_9EURY</name>
<dbReference type="InterPro" id="IPR014001">
    <property type="entry name" value="Helicase_ATP-bd"/>
</dbReference>
<evidence type="ECO:0000256" key="6">
    <source>
        <dbReference type="ARBA" id="ARBA00023204"/>
    </source>
</evidence>
<evidence type="ECO:0000256" key="1">
    <source>
        <dbReference type="ARBA" id="ARBA00022741"/>
    </source>
</evidence>
<dbReference type="GO" id="GO:0006281">
    <property type="term" value="P:DNA repair"/>
    <property type="evidence" value="ECO:0007669"/>
    <property type="project" value="UniProtKB-UniRule"/>
</dbReference>
<feature type="domain" description="Helicase ATP-binding" evidence="9">
    <location>
        <begin position="32"/>
        <end position="187"/>
    </location>
</feature>
<gene>
    <name evidence="8" type="primary">hel308</name>
    <name evidence="11" type="ORF">MSCUN_11830</name>
</gene>
<evidence type="ECO:0000313" key="11">
    <source>
        <dbReference type="EMBL" id="PWL07940.1"/>
    </source>
</evidence>
<dbReference type="Pfam" id="PF00270">
    <property type="entry name" value="DEAD"/>
    <property type="match status" value="1"/>
</dbReference>
<comment type="similarity">
    <text evidence="8">Belongs to the helicase family. Hel308 subfamily.</text>
</comment>
<dbReference type="GO" id="GO:0003677">
    <property type="term" value="F:DNA binding"/>
    <property type="evidence" value="ECO:0007669"/>
    <property type="project" value="UniProtKB-UniRule"/>
</dbReference>
<dbReference type="InterPro" id="IPR011545">
    <property type="entry name" value="DEAD/DEAH_box_helicase_dom"/>
</dbReference>
<keyword evidence="7 8" id="KW-0413">Isomerase</keyword>
<evidence type="ECO:0000259" key="10">
    <source>
        <dbReference type="PROSITE" id="PS51194"/>
    </source>
</evidence>
<dbReference type="InterPro" id="IPR001650">
    <property type="entry name" value="Helicase_C-like"/>
</dbReference>
<comment type="catalytic activity">
    <reaction evidence="8">
        <text>ATP + H2O = ADP + phosphate + H(+)</text>
        <dbReference type="Rhea" id="RHEA:13065"/>
        <dbReference type="ChEBI" id="CHEBI:15377"/>
        <dbReference type="ChEBI" id="CHEBI:15378"/>
        <dbReference type="ChEBI" id="CHEBI:30616"/>
        <dbReference type="ChEBI" id="CHEBI:43474"/>
        <dbReference type="ChEBI" id="CHEBI:456216"/>
        <dbReference type="EC" id="5.6.2.4"/>
    </reaction>
</comment>
<evidence type="ECO:0000256" key="5">
    <source>
        <dbReference type="ARBA" id="ARBA00022840"/>
    </source>
</evidence>
<dbReference type="GO" id="GO:0043138">
    <property type="term" value="F:3'-5' DNA helicase activity"/>
    <property type="evidence" value="ECO:0007669"/>
    <property type="project" value="UniProtKB-UniRule"/>
</dbReference>
<dbReference type="PANTHER" id="PTHR47961">
    <property type="entry name" value="DNA POLYMERASE THETA, PUTATIVE (AFU_ORTHOLOGUE AFUA_1G05260)-RELATED"/>
    <property type="match status" value="1"/>
</dbReference>
<evidence type="ECO:0000313" key="12">
    <source>
        <dbReference type="Proteomes" id="UP000246004"/>
    </source>
</evidence>
<feature type="domain" description="Helicase C-terminal" evidence="10">
    <location>
        <begin position="207"/>
        <end position="416"/>
    </location>
</feature>
<dbReference type="SMART" id="SM00487">
    <property type="entry name" value="DEXDc"/>
    <property type="match status" value="1"/>
</dbReference>
<dbReference type="Gene3D" id="1.10.3380.30">
    <property type="match status" value="1"/>
</dbReference>
<comment type="subunit">
    <text evidence="8">Monomer.</text>
</comment>
<keyword evidence="2 8" id="KW-0227">DNA damage</keyword>
<dbReference type="GO" id="GO:0016887">
    <property type="term" value="F:ATP hydrolysis activity"/>
    <property type="evidence" value="ECO:0007669"/>
    <property type="project" value="RHEA"/>
</dbReference>
<dbReference type="GO" id="GO:0005524">
    <property type="term" value="F:ATP binding"/>
    <property type="evidence" value="ECO:0007669"/>
    <property type="project" value="UniProtKB-UniRule"/>
</dbReference>
<dbReference type="Gene3D" id="1.10.150.20">
    <property type="entry name" value="5' to 3' exonuclease, C-terminal subdomain"/>
    <property type="match status" value="1"/>
</dbReference>
<proteinExistence type="inferred from homology"/>
<dbReference type="Pfam" id="PF12826">
    <property type="entry name" value="HHH_2"/>
    <property type="match status" value="1"/>
</dbReference>
<evidence type="ECO:0000256" key="8">
    <source>
        <dbReference type="HAMAP-Rule" id="MF_00442"/>
    </source>
</evidence>
<accession>A0A2V2BPE1</accession>
<dbReference type="EMBL" id="LWMS01000042">
    <property type="protein sequence ID" value="PWL07940.1"/>
    <property type="molecule type" value="Genomic_DNA"/>
</dbReference>
<dbReference type="AlphaFoldDB" id="A0A2V2BPE1"/>
<dbReference type="HAMAP" id="MF_00442">
    <property type="entry name" value="Helicase_Hel308"/>
    <property type="match status" value="1"/>
</dbReference>
<comment type="catalytic activity">
    <reaction evidence="8">
        <text>Couples ATP hydrolysis with the unwinding of duplex DNA by translocating in the 3'-5' direction.</text>
        <dbReference type="EC" id="5.6.2.4"/>
    </reaction>
</comment>
<dbReference type="Gene3D" id="3.40.50.300">
    <property type="entry name" value="P-loop containing nucleotide triphosphate hydrolases"/>
    <property type="match status" value="2"/>
</dbReference>
<keyword evidence="4 8" id="KW-0347">Helicase</keyword>
<dbReference type="SMART" id="SM00490">
    <property type="entry name" value="HELICc"/>
    <property type="match status" value="1"/>
</dbReference>
<dbReference type="SUPFAM" id="SSF52540">
    <property type="entry name" value="P-loop containing nucleoside triphosphate hydrolases"/>
    <property type="match status" value="1"/>
</dbReference>
<protein>
    <recommendedName>
        <fullName evidence="8">ATP-dependent DNA helicase Hel308</fullName>
        <ecNumber evidence="8">5.6.2.4</ecNumber>
    </recommendedName>
    <alternativeName>
        <fullName evidence="8">DNA 3'-5' helicase Hel308</fullName>
    </alternativeName>
</protein>
<evidence type="ECO:0000256" key="4">
    <source>
        <dbReference type="ARBA" id="ARBA00022806"/>
    </source>
</evidence>
<dbReference type="InterPro" id="IPR027417">
    <property type="entry name" value="P-loop_NTPase"/>
</dbReference>
<dbReference type="Proteomes" id="UP000246004">
    <property type="component" value="Unassembled WGS sequence"/>
</dbReference>
<keyword evidence="1 8" id="KW-0547">Nucleotide-binding</keyword>
<dbReference type="PROSITE" id="PS51192">
    <property type="entry name" value="HELICASE_ATP_BIND_1"/>
    <property type="match status" value="1"/>
</dbReference>
<comment type="function">
    <text evidence="8">DNA-dependent ATPase and 3'-5' DNA helicase that may be involved in repair of stalled replication forks.</text>
</comment>
<evidence type="ECO:0000256" key="2">
    <source>
        <dbReference type="ARBA" id="ARBA00022763"/>
    </source>
</evidence>
<dbReference type="Pfam" id="PF00271">
    <property type="entry name" value="Helicase_C"/>
    <property type="match status" value="1"/>
</dbReference>
<dbReference type="InterPro" id="IPR036390">
    <property type="entry name" value="WH_DNA-bd_sf"/>
</dbReference>
<dbReference type="InterPro" id="IPR050474">
    <property type="entry name" value="Hel308_SKI2-like"/>
</dbReference>
<organism evidence="11 12">
    <name type="scientific">Methanosphaera cuniculi</name>
    <dbReference type="NCBI Taxonomy" id="1077256"/>
    <lineage>
        <taxon>Archaea</taxon>
        <taxon>Methanobacteriati</taxon>
        <taxon>Methanobacteriota</taxon>
        <taxon>Methanomada group</taxon>
        <taxon>Methanobacteria</taxon>
        <taxon>Methanobacteriales</taxon>
        <taxon>Methanobacteriaceae</taxon>
        <taxon>Methanosphaera</taxon>
    </lineage>
</organism>
<dbReference type="InterPro" id="IPR041663">
    <property type="entry name" value="DisA/LigA_HHH"/>
</dbReference>
<reference evidence="11 12" key="1">
    <citation type="submission" date="2016-04" db="EMBL/GenBank/DDBJ databases">
        <title>Genome sequence of Methanosphaera cuniculi DSM 4103.</title>
        <authorList>
            <person name="Poehlein A."/>
            <person name="Seedorf H."/>
            <person name="Daniel R."/>
        </authorList>
    </citation>
    <scope>NUCLEOTIDE SEQUENCE [LARGE SCALE GENOMIC DNA]</scope>
    <source>
        <strain evidence="11 12">DSM 4103</strain>
    </source>
</reference>
<dbReference type="InterPro" id="IPR022965">
    <property type="entry name" value="Helicase_Hel308"/>
</dbReference>